<protein>
    <recommendedName>
        <fullName evidence="7">Major facilitator superfamily (MFS) profile domain-containing protein</fullName>
    </recommendedName>
</protein>
<dbReference type="GO" id="GO:0022857">
    <property type="term" value="F:transmembrane transporter activity"/>
    <property type="evidence" value="ECO:0007669"/>
    <property type="project" value="InterPro"/>
</dbReference>
<dbReference type="PANTHER" id="PTHR23506:SF26">
    <property type="entry name" value="MFS-TYPE TRANSPORTER SLC18B1"/>
    <property type="match status" value="1"/>
</dbReference>
<keyword evidence="4 6" id="KW-1133">Transmembrane helix</keyword>
<keyword evidence="2" id="KW-0813">Transport</keyword>
<evidence type="ECO:0000256" key="2">
    <source>
        <dbReference type="ARBA" id="ARBA00022448"/>
    </source>
</evidence>
<name>A0A0L8HIB8_OCTBM</name>
<dbReference type="STRING" id="37653.A0A0L8HIB8"/>
<dbReference type="PANTHER" id="PTHR23506">
    <property type="entry name" value="GH10249P"/>
    <property type="match status" value="1"/>
</dbReference>
<gene>
    <name evidence="8" type="ORF">OCBIM_22013921mg</name>
</gene>
<reference evidence="8" key="1">
    <citation type="submission" date="2015-07" db="EMBL/GenBank/DDBJ databases">
        <title>MeaNS - Measles Nucleotide Surveillance Program.</title>
        <authorList>
            <person name="Tran T."/>
            <person name="Druce J."/>
        </authorList>
    </citation>
    <scope>NUCLEOTIDE SEQUENCE</scope>
    <source>
        <strain evidence="8">UCB-OBI-ISO-001</strain>
        <tissue evidence="8">Gonad</tissue>
    </source>
</reference>
<accession>A0A0L8HIB8</accession>
<evidence type="ECO:0000256" key="5">
    <source>
        <dbReference type="ARBA" id="ARBA00023136"/>
    </source>
</evidence>
<proteinExistence type="predicted"/>
<organism evidence="8">
    <name type="scientific">Octopus bimaculoides</name>
    <name type="common">California two-spotted octopus</name>
    <dbReference type="NCBI Taxonomy" id="37653"/>
    <lineage>
        <taxon>Eukaryota</taxon>
        <taxon>Metazoa</taxon>
        <taxon>Spiralia</taxon>
        <taxon>Lophotrochozoa</taxon>
        <taxon>Mollusca</taxon>
        <taxon>Cephalopoda</taxon>
        <taxon>Coleoidea</taxon>
        <taxon>Octopodiformes</taxon>
        <taxon>Octopoda</taxon>
        <taxon>Incirrata</taxon>
        <taxon>Octopodidae</taxon>
        <taxon>Octopus</taxon>
    </lineage>
</organism>
<evidence type="ECO:0000256" key="6">
    <source>
        <dbReference type="SAM" id="Phobius"/>
    </source>
</evidence>
<dbReference type="AlphaFoldDB" id="A0A0L8HIB8"/>
<dbReference type="SUPFAM" id="SSF103473">
    <property type="entry name" value="MFS general substrate transporter"/>
    <property type="match status" value="1"/>
</dbReference>
<keyword evidence="3 6" id="KW-0812">Transmembrane</keyword>
<feature type="domain" description="Major facilitator superfamily (MFS) profile" evidence="7">
    <location>
        <begin position="1"/>
        <end position="66"/>
    </location>
</feature>
<dbReference type="PROSITE" id="PS50850">
    <property type="entry name" value="MFS"/>
    <property type="match status" value="1"/>
</dbReference>
<sequence>SLGYELDYGTVGAVSGIFNSCFSLGAFVGPFVGGALNEKLGFEWASVVGSGFMCFAVSTIMYLLMS</sequence>
<keyword evidence="5 6" id="KW-0472">Membrane</keyword>
<evidence type="ECO:0000259" key="7">
    <source>
        <dbReference type="PROSITE" id="PS50850"/>
    </source>
</evidence>
<comment type="subcellular location">
    <subcellularLocation>
        <location evidence="1">Membrane</location>
        <topology evidence="1">Multi-pass membrane protein</topology>
    </subcellularLocation>
</comment>
<dbReference type="GO" id="GO:0016020">
    <property type="term" value="C:membrane"/>
    <property type="evidence" value="ECO:0007669"/>
    <property type="project" value="UniProtKB-SubCell"/>
</dbReference>
<dbReference type="Gene3D" id="1.20.1250.20">
    <property type="entry name" value="MFS general substrate transporter like domains"/>
    <property type="match status" value="1"/>
</dbReference>
<feature type="transmembrane region" description="Helical" evidence="6">
    <location>
        <begin position="44"/>
        <end position="65"/>
    </location>
</feature>
<dbReference type="EMBL" id="KQ418071">
    <property type="protein sequence ID" value="KOF88976.1"/>
    <property type="molecule type" value="Genomic_DNA"/>
</dbReference>
<feature type="transmembrane region" description="Helical" evidence="6">
    <location>
        <begin position="12"/>
        <end position="32"/>
    </location>
</feature>
<evidence type="ECO:0000256" key="1">
    <source>
        <dbReference type="ARBA" id="ARBA00004141"/>
    </source>
</evidence>
<evidence type="ECO:0000313" key="8">
    <source>
        <dbReference type="EMBL" id="KOF88976.1"/>
    </source>
</evidence>
<evidence type="ECO:0000256" key="3">
    <source>
        <dbReference type="ARBA" id="ARBA00022692"/>
    </source>
</evidence>
<dbReference type="InterPro" id="IPR020846">
    <property type="entry name" value="MFS_dom"/>
</dbReference>
<dbReference type="InterPro" id="IPR050930">
    <property type="entry name" value="MFS_Vesicular_Transporter"/>
</dbReference>
<dbReference type="InterPro" id="IPR036259">
    <property type="entry name" value="MFS_trans_sf"/>
</dbReference>
<evidence type="ECO:0000256" key="4">
    <source>
        <dbReference type="ARBA" id="ARBA00022989"/>
    </source>
</evidence>
<feature type="non-terminal residue" evidence="8">
    <location>
        <position position="1"/>
    </location>
</feature>